<keyword evidence="2" id="KW-1185">Reference proteome</keyword>
<gene>
    <name evidence="1" type="ORF">EVAR_56910_1</name>
</gene>
<proteinExistence type="predicted"/>
<organism evidence="1 2">
    <name type="scientific">Eumeta variegata</name>
    <name type="common">Bagworm moth</name>
    <name type="synonym">Eumeta japonica</name>
    <dbReference type="NCBI Taxonomy" id="151549"/>
    <lineage>
        <taxon>Eukaryota</taxon>
        <taxon>Metazoa</taxon>
        <taxon>Ecdysozoa</taxon>
        <taxon>Arthropoda</taxon>
        <taxon>Hexapoda</taxon>
        <taxon>Insecta</taxon>
        <taxon>Pterygota</taxon>
        <taxon>Neoptera</taxon>
        <taxon>Endopterygota</taxon>
        <taxon>Lepidoptera</taxon>
        <taxon>Glossata</taxon>
        <taxon>Ditrysia</taxon>
        <taxon>Tineoidea</taxon>
        <taxon>Psychidae</taxon>
        <taxon>Oiketicinae</taxon>
        <taxon>Eumeta</taxon>
    </lineage>
</organism>
<sequence>MSPRSYRVRPRRRRSSASIRIFKESMFKDAEASSVQPDLSLSVAARTHMQLTARLSVTPPSITLIGSAEWTHHNLSKPQRSATVFLMPCLLDLSKEVFRRAAMCCGSECNYAPDIDVRAALNLALLVAPGAFSNSRSIVAYCLFYPRRTEARYQEVPAYNIGSKSDISICDILHNRRTLRPPRRNGWAKCLDPLVPITSDVEDTFYGVSRDGGVTPPARPRSVQIFPRFSVDPRSITADCGPPTMWETGRGTSMEPVF</sequence>
<dbReference type="AlphaFoldDB" id="A0A4C1YEL4"/>
<evidence type="ECO:0000313" key="2">
    <source>
        <dbReference type="Proteomes" id="UP000299102"/>
    </source>
</evidence>
<accession>A0A4C1YEL4</accession>
<protein>
    <submittedName>
        <fullName evidence="1">Uncharacterized protein</fullName>
    </submittedName>
</protein>
<reference evidence="1 2" key="1">
    <citation type="journal article" date="2019" name="Commun. Biol.">
        <title>The bagworm genome reveals a unique fibroin gene that provides high tensile strength.</title>
        <authorList>
            <person name="Kono N."/>
            <person name="Nakamura H."/>
            <person name="Ohtoshi R."/>
            <person name="Tomita M."/>
            <person name="Numata K."/>
            <person name="Arakawa K."/>
        </authorList>
    </citation>
    <scope>NUCLEOTIDE SEQUENCE [LARGE SCALE GENOMIC DNA]</scope>
</reference>
<comment type="caution">
    <text evidence="1">The sequence shown here is derived from an EMBL/GenBank/DDBJ whole genome shotgun (WGS) entry which is preliminary data.</text>
</comment>
<dbReference type="EMBL" id="BGZK01001173">
    <property type="protein sequence ID" value="GBP73434.1"/>
    <property type="molecule type" value="Genomic_DNA"/>
</dbReference>
<dbReference type="Proteomes" id="UP000299102">
    <property type="component" value="Unassembled WGS sequence"/>
</dbReference>
<evidence type="ECO:0000313" key="1">
    <source>
        <dbReference type="EMBL" id="GBP73434.1"/>
    </source>
</evidence>
<name>A0A4C1YEL4_EUMVA</name>